<comment type="pathway">
    <text evidence="2 10">Amino-acid biosynthesis; L-tryptophan biosynthesis; L-tryptophan from chorismate: step 3/5.</text>
</comment>
<proteinExistence type="inferred from homology"/>
<evidence type="ECO:0000256" key="4">
    <source>
        <dbReference type="ARBA" id="ARBA00012572"/>
    </source>
</evidence>
<sequence length="215" mass="23089">MPSTRVKICGVTRPEDARAAASAGADAIGLVFYEPSPRAVTLEQARAVVAATPAFVTVTGLFVNPTESEVRETLASVALDLLQFHGDESPSFCDQFRRRWMKAIRMRDSTDLGSAFRQYAGGSGMLVDAYSPERYGGTGETFDWSLIPPERPMPVILAGGLTSANVAAAIARVAPWGVDVSGGVERDKGIKDPKRVVDFINEVNRVGKTDRSNAQ</sequence>
<feature type="domain" description="N-(5'phosphoribosyl) anthranilate isomerase (PRAI)" evidence="11">
    <location>
        <begin position="6"/>
        <end position="201"/>
    </location>
</feature>
<evidence type="ECO:0000256" key="8">
    <source>
        <dbReference type="ARBA" id="ARBA00023141"/>
    </source>
</evidence>
<dbReference type="PANTHER" id="PTHR42894">
    <property type="entry name" value="N-(5'-PHOSPHORIBOSYL)ANTHRANILATE ISOMERASE"/>
    <property type="match status" value="1"/>
</dbReference>
<evidence type="ECO:0000259" key="11">
    <source>
        <dbReference type="Pfam" id="PF00697"/>
    </source>
</evidence>
<evidence type="ECO:0000313" key="12">
    <source>
        <dbReference type="EMBL" id="PAV24646.1"/>
    </source>
</evidence>
<name>A0A2A2I011_9GAMM</name>
<dbReference type="RefSeq" id="WP_095612291.1">
    <property type="nucleotide sequence ID" value="NZ_NMPM01000123.1"/>
</dbReference>
<dbReference type="CDD" id="cd00405">
    <property type="entry name" value="PRAI"/>
    <property type="match status" value="1"/>
</dbReference>
<keyword evidence="9 10" id="KW-0413">Isomerase</keyword>
<dbReference type="Proteomes" id="UP000218332">
    <property type="component" value="Unassembled WGS sequence"/>
</dbReference>
<evidence type="ECO:0000313" key="13">
    <source>
        <dbReference type="Proteomes" id="UP000218332"/>
    </source>
</evidence>
<dbReference type="InterPro" id="IPR044643">
    <property type="entry name" value="TrpF_fam"/>
</dbReference>
<reference evidence="12 13" key="1">
    <citation type="submission" date="2017-07" db="EMBL/GenBank/DDBJ databases">
        <title>Tamlnaduibacter salinus (Mi-7) genome sequencing.</title>
        <authorList>
            <person name="Verma A."/>
            <person name="Krishnamurthi S."/>
        </authorList>
    </citation>
    <scope>NUCLEOTIDE SEQUENCE [LARGE SCALE GENOMIC DNA]</scope>
    <source>
        <strain evidence="12 13">Mi-7</strain>
    </source>
</reference>
<evidence type="ECO:0000256" key="9">
    <source>
        <dbReference type="ARBA" id="ARBA00023235"/>
    </source>
</evidence>
<dbReference type="InterPro" id="IPR011060">
    <property type="entry name" value="RibuloseP-bd_barrel"/>
</dbReference>
<dbReference type="EC" id="5.3.1.24" evidence="4 10"/>
<dbReference type="EMBL" id="NMPM01000123">
    <property type="protein sequence ID" value="PAV24646.1"/>
    <property type="molecule type" value="Genomic_DNA"/>
</dbReference>
<dbReference type="HAMAP" id="MF_00135">
    <property type="entry name" value="PRAI"/>
    <property type="match status" value="1"/>
</dbReference>
<keyword evidence="8 10" id="KW-0057">Aromatic amino acid biosynthesis</keyword>
<evidence type="ECO:0000256" key="5">
    <source>
        <dbReference type="ARBA" id="ARBA00022272"/>
    </source>
</evidence>
<gene>
    <name evidence="10" type="primary">trpF</name>
    <name evidence="12" type="ORF">CF392_15235</name>
</gene>
<dbReference type="AlphaFoldDB" id="A0A2A2I011"/>
<dbReference type="GO" id="GO:0004640">
    <property type="term" value="F:phosphoribosylanthranilate isomerase activity"/>
    <property type="evidence" value="ECO:0007669"/>
    <property type="project" value="UniProtKB-UniRule"/>
</dbReference>
<evidence type="ECO:0000256" key="2">
    <source>
        <dbReference type="ARBA" id="ARBA00004664"/>
    </source>
</evidence>
<evidence type="ECO:0000256" key="10">
    <source>
        <dbReference type="HAMAP-Rule" id="MF_00135"/>
    </source>
</evidence>
<evidence type="ECO:0000256" key="7">
    <source>
        <dbReference type="ARBA" id="ARBA00022822"/>
    </source>
</evidence>
<dbReference type="InterPro" id="IPR013785">
    <property type="entry name" value="Aldolase_TIM"/>
</dbReference>
<dbReference type="InterPro" id="IPR001240">
    <property type="entry name" value="PRAI_dom"/>
</dbReference>
<dbReference type="PANTHER" id="PTHR42894:SF1">
    <property type="entry name" value="N-(5'-PHOSPHORIBOSYL)ANTHRANILATE ISOMERASE"/>
    <property type="match status" value="1"/>
</dbReference>
<dbReference type="NCBIfam" id="NF002298">
    <property type="entry name" value="PRK01222.1-4"/>
    <property type="match status" value="1"/>
</dbReference>
<keyword evidence="7 10" id="KW-0822">Tryptophan biosynthesis</keyword>
<comment type="caution">
    <text evidence="12">The sequence shown here is derived from an EMBL/GenBank/DDBJ whole genome shotgun (WGS) entry which is preliminary data.</text>
</comment>
<comment type="similarity">
    <text evidence="3 10">Belongs to the TrpF family.</text>
</comment>
<dbReference type="UniPathway" id="UPA00035">
    <property type="reaction ID" value="UER00042"/>
</dbReference>
<dbReference type="Gene3D" id="3.20.20.70">
    <property type="entry name" value="Aldolase class I"/>
    <property type="match status" value="1"/>
</dbReference>
<protein>
    <recommendedName>
        <fullName evidence="5 10">N-(5'-phosphoribosyl)anthranilate isomerase</fullName>
        <shortName evidence="10">PRAI</shortName>
        <ecNumber evidence="4 10">5.3.1.24</ecNumber>
    </recommendedName>
</protein>
<organism evidence="12 13">
    <name type="scientific">Tamilnaduibacter salinus</name>
    <dbReference type="NCBI Taxonomy" id="1484056"/>
    <lineage>
        <taxon>Bacteria</taxon>
        <taxon>Pseudomonadati</taxon>
        <taxon>Pseudomonadota</taxon>
        <taxon>Gammaproteobacteria</taxon>
        <taxon>Pseudomonadales</taxon>
        <taxon>Marinobacteraceae</taxon>
        <taxon>Tamilnaduibacter</taxon>
    </lineage>
</organism>
<keyword evidence="13" id="KW-1185">Reference proteome</keyword>
<evidence type="ECO:0000256" key="3">
    <source>
        <dbReference type="ARBA" id="ARBA00007571"/>
    </source>
</evidence>
<dbReference type="GO" id="GO:0000162">
    <property type="term" value="P:L-tryptophan biosynthetic process"/>
    <property type="evidence" value="ECO:0007669"/>
    <property type="project" value="UniProtKB-UniRule"/>
</dbReference>
<comment type="catalytic activity">
    <reaction evidence="1 10">
        <text>N-(5-phospho-beta-D-ribosyl)anthranilate = 1-(2-carboxyphenylamino)-1-deoxy-D-ribulose 5-phosphate</text>
        <dbReference type="Rhea" id="RHEA:21540"/>
        <dbReference type="ChEBI" id="CHEBI:18277"/>
        <dbReference type="ChEBI" id="CHEBI:58613"/>
        <dbReference type="EC" id="5.3.1.24"/>
    </reaction>
</comment>
<dbReference type="SUPFAM" id="SSF51366">
    <property type="entry name" value="Ribulose-phoshate binding barrel"/>
    <property type="match status" value="1"/>
</dbReference>
<evidence type="ECO:0000256" key="6">
    <source>
        <dbReference type="ARBA" id="ARBA00022605"/>
    </source>
</evidence>
<evidence type="ECO:0000256" key="1">
    <source>
        <dbReference type="ARBA" id="ARBA00001164"/>
    </source>
</evidence>
<dbReference type="FunFam" id="3.20.20.70:FF:000075">
    <property type="entry name" value="Tryptophan biosynthesis protein TRP1"/>
    <property type="match status" value="1"/>
</dbReference>
<dbReference type="Pfam" id="PF00697">
    <property type="entry name" value="PRAI"/>
    <property type="match status" value="1"/>
</dbReference>
<accession>A0A2A2I011</accession>
<dbReference type="NCBIfam" id="NF002299">
    <property type="entry name" value="PRK01222.1-6"/>
    <property type="match status" value="1"/>
</dbReference>
<keyword evidence="6 10" id="KW-0028">Amino-acid biosynthesis</keyword>